<dbReference type="EMBL" id="HG994370">
    <property type="protein sequence ID" value="CAF2056847.1"/>
    <property type="molecule type" value="Genomic_DNA"/>
</dbReference>
<dbReference type="Proteomes" id="UP001295469">
    <property type="component" value="Chromosome C06"/>
</dbReference>
<organism evidence="1">
    <name type="scientific">Brassica napus</name>
    <name type="common">Rape</name>
    <dbReference type="NCBI Taxonomy" id="3708"/>
    <lineage>
        <taxon>Eukaryota</taxon>
        <taxon>Viridiplantae</taxon>
        <taxon>Streptophyta</taxon>
        <taxon>Embryophyta</taxon>
        <taxon>Tracheophyta</taxon>
        <taxon>Spermatophyta</taxon>
        <taxon>Magnoliopsida</taxon>
        <taxon>eudicotyledons</taxon>
        <taxon>Gunneridae</taxon>
        <taxon>Pentapetalae</taxon>
        <taxon>rosids</taxon>
        <taxon>malvids</taxon>
        <taxon>Brassicales</taxon>
        <taxon>Brassicaceae</taxon>
        <taxon>Brassiceae</taxon>
        <taxon>Brassica</taxon>
    </lineage>
</organism>
<dbReference type="AlphaFoldDB" id="A0A816Q3H2"/>
<evidence type="ECO:0000313" key="1">
    <source>
        <dbReference type="EMBL" id="CAF2056847.1"/>
    </source>
</evidence>
<proteinExistence type="predicted"/>
<accession>A0A816Q3H2</accession>
<protein>
    <submittedName>
        <fullName evidence="1">(rape) hypothetical protein</fullName>
    </submittedName>
</protein>
<sequence length="161" mass="17393">MPPRRQEGGIGVFGHVAVLSKLTKAASRCGVGESPMVDEQSYQNKIPKVYICQALNPSVVNSSILLVDLKAGCGSNTAEVPLLIFREAKNVKKGGQLTGVHMLLLKEKSILIQVSPLNTFKNLSREGGMYGCMVLMPLEACFTDHTSFVEVTEQVTIPAEC</sequence>
<name>A0A816Q3H2_BRANA</name>
<reference evidence="1" key="1">
    <citation type="submission" date="2021-01" db="EMBL/GenBank/DDBJ databases">
        <authorList>
            <consortium name="Genoscope - CEA"/>
            <person name="William W."/>
        </authorList>
    </citation>
    <scope>NUCLEOTIDE SEQUENCE</scope>
</reference>
<gene>
    <name evidence="1" type="ORF">DARMORV10_C06P13930.1</name>
</gene>